<keyword evidence="2" id="KW-1185">Reference proteome</keyword>
<reference evidence="1 2" key="1">
    <citation type="submission" date="2013-08" db="EMBL/GenBank/DDBJ databases">
        <title>Flavobacterium saliperosum type strain genome sequencing.</title>
        <authorList>
            <person name="Lee K."/>
            <person name="Yi H."/>
            <person name="Park S."/>
            <person name="Chun J."/>
        </authorList>
    </citation>
    <scope>NUCLEOTIDE SEQUENCE [LARGE SCALE GENOMIC DNA]</scope>
    <source>
        <strain evidence="1 2">S13</strain>
    </source>
</reference>
<organism evidence="1 2">
    <name type="scientific">Flavobacterium saliperosum S13</name>
    <dbReference type="NCBI Taxonomy" id="1341155"/>
    <lineage>
        <taxon>Bacteria</taxon>
        <taxon>Pseudomonadati</taxon>
        <taxon>Bacteroidota</taxon>
        <taxon>Flavobacteriia</taxon>
        <taxon>Flavobacteriales</taxon>
        <taxon>Flavobacteriaceae</taxon>
        <taxon>Flavobacterium</taxon>
    </lineage>
</organism>
<gene>
    <name evidence="1" type="ORF">FSS13T_12610</name>
</gene>
<protein>
    <submittedName>
        <fullName evidence="1">Uncharacterized protein</fullName>
    </submittedName>
</protein>
<dbReference type="Proteomes" id="UP000018234">
    <property type="component" value="Unassembled WGS sequence"/>
</dbReference>
<accession>A0ABN0QHF4</accession>
<comment type="caution">
    <text evidence="1">The sequence shown here is derived from an EMBL/GenBank/DDBJ whole genome shotgun (WGS) entry which is preliminary data.</text>
</comment>
<proteinExistence type="predicted"/>
<evidence type="ECO:0000313" key="1">
    <source>
        <dbReference type="EMBL" id="ESU26109.1"/>
    </source>
</evidence>
<name>A0ABN0QHF4_9FLAO</name>
<evidence type="ECO:0000313" key="2">
    <source>
        <dbReference type="Proteomes" id="UP000018234"/>
    </source>
</evidence>
<dbReference type="EMBL" id="AVFO01000023">
    <property type="protein sequence ID" value="ESU26109.1"/>
    <property type="molecule type" value="Genomic_DNA"/>
</dbReference>
<sequence>MLTKTTAGLGDENVPDREPVAITATGLALLPLQYVPGT</sequence>